<dbReference type="PROSITE" id="PS50011">
    <property type="entry name" value="PROTEIN_KINASE_DOM"/>
    <property type="match status" value="1"/>
</dbReference>
<organism evidence="7 8">
    <name type="scientific">Nannocystis punicea</name>
    <dbReference type="NCBI Taxonomy" id="2995304"/>
    <lineage>
        <taxon>Bacteria</taxon>
        <taxon>Pseudomonadati</taxon>
        <taxon>Myxococcota</taxon>
        <taxon>Polyangia</taxon>
        <taxon>Nannocystales</taxon>
        <taxon>Nannocystaceae</taxon>
        <taxon>Nannocystis</taxon>
    </lineage>
</organism>
<feature type="domain" description="Protein kinase" evidence="6">
    <location>
        <begin position="63"/>
        <end position="330"/>
    </location>
</feature>
<feature type="repeat" description="TPR" evidence="5">
    <location>
        <begin position="674"/>
        <end position="707"/>
    </location>
</feature>
<evidence type="ECO:0000256" key="3">
    <source>
        <dbReference type="ARBA" id="ARBA00022777"/>
    </source>
</evidence>
<keyword evidence="1" id="KW-0808">Transferase</keyword>
<protein>
    <submittedName>
        <fullName evidence="7">Serine/threonine-protein kinase</fullName>
    </submittedName>
</protein>
<evidence type="ECO:0000259" key="6">
    <source>
        <dbReference type="PROSITE" id="PS50011"/>
    </source>
</evidence>
<gene>
    <name evidence="7" type="ORF">O0S08_23815</name>
</gene>
<dbReference type="SUPFAM" id="SSF48452">
    <property type="entry name" value="TPR-like"/>
    <property type="match status" value="1"/>
</dbReference>
<dbReference type="SMART" id="SM00028">
    <property type="entry name" value="TPR"/>
    <property type="match status" value="4"/>
</dbReference>
<dbReference type="CDD" id="cd14014">
    <property type="entry name" value="STKc_PknB_like"/>
    <property type="match status" value="1"/>
</dbReference>
<evidence type="ECO:0000256" key="2">
    <source>
        <dbReference type="ARBA" id="ARBA00022741"/>
    </source>
</evidence>
<sequence length="850" mass="90961">MNQTPSPCPDESALLDFAAGGLEAAARAELERHVDACVACFEVLAALSAAAPVAGPSGAAGRYSIERVRGSGAMGVVYEAHDPVLDRTVAVKVLRADLQPTEQRRLRLLREAQSLARIDHPNVVSVYDAGEAGPDVYIAMELIDGEPLDEHLRRRPRGWREVVDLFVQAAQGLAAAHEAGLVHRDFKPSNVLVDARGRVVVTDFGLAASLDASDEPPPATRDGSLLAHTLSATAARLGTPAYMAPEQFAAGRATARTDQFAFCVALVEALTGQRPFARTSAEMWTRAQARGPDLSRLPGPARLARVLARGLAYEPAARHPTMRALIGELRACQALRRRRIAAAVAAVAFAGAGASAWLLTRPPAACVAPLADSWGPQRRADVAARLLDPEPAIDGETGAHLRSSKQRALAGLDFHADALARAYDAVCPELPRTLERATREQRGQWTCLQSRHAAFDALTARILAATPAALPALLAVVGDLESATDCESPRLALRNAPQPDDPALGERVQAIRLELAVARLKQEADDPAARDELAALLQASEAAGYGPLQAEVLGRLAYVELQAFAYDAAMKQFGAAYALALREGHEPAATFAARGLLMTLIQDSRFDEARAWAEAVAPLHRTTGERIELSLVRVHLARLDLELDEARHHIDEAFALRATDEGAQAAAVRPKLDALLQTSYGDLLVTRDDYQGALPYYEQALQIQRDRLGSGHAGVIDLLVALAEAERLNGDVEVARRHLEEALAAAGELGITLPNGWANLGEVQSAVGELEGALASYRRARETSPGGMFDAIISISEAHALRRLGRFDESRRACEAAIAGMGAELGVDHPRAQDFREQCAQIEEVHAVDP</sequence>
<keyword evidence="2" id="KW-0547">Nucleotide-binding</keyword>
<dbReference type="InterPro" id="IPR011990">
    <property type="entry name" value="TPR-like_helical_dom_sf"/>
</dbReference>
<dbReference type="Pfam" id="PF00069">
    <property type="entry name" value="Pkinase"/>
    <property type="match status" value="1"/>
</dbReference>
<feature type="repeat" description="TPR" evidence="5">
    <location>
        <begin position="754"/>
        <end position="787"/>
    </location>
</feature>
<evidence type="ECO:0000256" key="4">
    <source>
        <dbReference type="ARBA" id="ARBA00022840"/>
    </source>
</evidence>
<dbReference type="PANTHER" id="PTHR43289:SF34">
    <property type="entry name" value="SERINE_THREONINE-PROTEIN KINASE YBDM-RELATED"/>
    <property type="match status" value="1"/>
</dbReference>
<dbReference type="GO" id="GO:0016301">
    <property type="term" value="F:kinase activity"/>
    <property type="evidence" value="ECO:0007669"/>
    <property type="project" value="UniProtKB-KW"/>
</dbReference>
<keyword evidence="4" id="KW-0067">ATP-binding</keyword>
<dbReference type="InterPro" id="IPR011009">
    <property type="entry name" value="Kinase-like_dom_sf"/>
</dbReference>
<dbReference type="InterPro" id="IPR008271">
    <property type="entry name" value="Ser/Thr_kinase_AS"/>
</dbReference>
<dbReference type="Proteomes" id="UP001164459">
    <property type="component" value="Chromosome"/>
</dbReference>
<dbReference type="PANTHER" id="PTHR43289">
    <property type="entry name" value="MITOGEN-ACTIVATED PROTEIN KINASE KINASE KINASE 20-RELATED"/>
    <property type="match status" value="1"/>
</dbReference>
<reference evidence="7" key="1">
    <citation type="submission" date="2022-11" db="EMBL/GenBank/DDBJ databases">
        <title>Minimal conservation of predation-associated metabolite biosynthetic gene clusters underscores biosynthetic potential of Myxococcota including descriptions for ten novel species: Archangium lansinium sp. nov., Myxococcus landrumus sp. nov., Nannocystis bai.</title>
        <authorList>
            <person name="Ahearne A."/>
            <person name="Stevens C."/>
            <person name="Dowd S."/>
        </authorList>
    </citation>
    <scope>NUCLEOTIDE SEQUENCE</scope>
    <source>
        <strain evidence="7">Fl3</strain>
    </source>
</reference>
<dbReference type="Pfam" id="PF13374">
    <property type="entry name" value="TPR_10"/>
    <property type="match status" value="1"/>
</dbReference>
<name>A0ABY7HIX2_9BACT</name>
<accession>A0ABY7HIX2</accession>
<dbReference type="Pfam" id="PF13424">
    <property type="entry name" value="TPR_12"/>
    <property type="match status" value="1"/>
</dbReference>
<dbReference type="RefSeq" id="WP_269041527.1">
    <property type="nucleotide sequence ID" value="NZ_CP114040.1"/>
</dbReference>
<dbReference type="InterPro" id="IPR019734">
    <property type="entry name" value="TPR_rpt"/>
</dbReference>
<dbReference type="Gene3D" id="1.25.40.10">
    <property type="entry name" value="Tetratricopeptide repeat domain"/>
    <property type="match status" value="1"/>
</dbReference>
<keyword evidence="3 7" id="KW-0418">Kinase</keyword>
<dbReference type="Gene3D" id="1.10.510.10">
    <property type="entry name" value="Transferase(Phosphotransferase) domain 1"/>
    <property type="match status" value="1"/>
</dbReference>
<evidence type="ECO:0000256" key="1">
    <source>
        <dbReference type="ARBA" id="ARBA00022679"/>
    </source>
</evidence>
<evidence type="ECO:0000313" key="8">
    <source>
        <dbReference type="Proteomes" id="UP001164459"/>
    </source>
</evidence>
<evidence type="ECO:0000256" key="5">
    <source>
        <dbReference type="PROSITE-ProRule" id="PRU00339"/>
    </source>
</evidence>
<evidence type="ECO:0000313" key="7">
    <source>
        <dbReference type="EMBL" id="WAS99166.1"/>
    </source>
</evidence>
<dbReference type="InterPro" id="IPR000719">
    <property type="entry name" value="Prot_kinase_dom"/>
</dbReference>
<keyword evidence="8" id="KW-1185">Reference proteome</keyword>
<proteinExistence type="predicted"/>
<dbReference type="PROSITE" id="PS00108">
    <property type="entry name" value="PROTEIN_KINASE_ST"/>
    <property type="match status" value="1"/>
</dbReference>
<dbReference type="EMBL" id="CP114040">
    <property type="protein sequence ID" value="WAS99166.1"/>
    <property type="molecule type" value="Genomic_DNA"/>
</dbReference>
<dbReference type="PROSITE" id="PS50005">
    <property type="entry name" value="TPR"/>
    <property type="match status" value="2"/>
</dbReference>
<keyword evidence="5" id="KW-0802">TPR repeat</keyword>
<dbReference type="Gene3D" id="3.30.200.20">
    <property type="entry name" value="Phosphorylase Kinase, domain 1"/>
    <property type="match status" value="1"/>
</dbReference>
<dbReference type="SUPFAM" id="SSF56112">
    <property type="entry name" value="Protein kinase-like (PK-like)"/>
    <property type="match status" value="1"/>
</dbReference>